<keyword evidence="9" id="KW-1185">Reference proteome</keyword>
<accession>A0ABP1G6G0</accession>
<reference evidence="8 9" key="1">
    <citation type="submission" date="2024-06" db="EMBL/GenBank/DDBJ databases">
        <authorList>
            <person name="Kraege A."/>
            <person name="Thomma B."/>
        </authorList>
    </citation>
    <scope>NUCLEOTIDE SEQUENCE [LARGE SCALE GENOMIC DNA]</scope>
</reference>
<evidence type="ECO:0000256" key="1">
    <source>
        <dbReference type="ARBA" id="ARBA00004123"/>
    </source>
</evidence>
<comment type="caution">
    <text evidence="8">The sequence shown here is derived from an EMBL/GenBank/DDBJ whole genome shotgun (WGS) entry which is preliminary data.</text>
</comment>
<evidence type="ECO:0000313" key="9">
    <source>
        <dbReference type="Proteomes" id="UP001497392"/>
    </source>
</evidence>
<evidence type="ECO:0000256" key="5">
    <source>
        <dbReference type="ARBA" id="ARBA00023242"/>
    </source>
</evidence>
<dbReference type="InterPro" id="IPR037817">
    <property type="entry name" value="TAF7"/>
</dbReference>
<keyword evidence="4" id="KW-0804">Transcription</keyword>
<feature type="compositionally biased region" description="Acidic residues" evidence="6">
    <location>
        <begin position="202"/>
        <end position="214"/>
    </location>
</feature>
<comment type="similarity">
    <text evidence="2">Belongs to the TAF7 family.</text>
</comment>
<feature type="region of interest" description="Disordered" evidence="6">
    <location>
        <begin position="166"/>
        <end position="214"/>
    </location>
</feature>
<keyword evidence="5" id="KW-0539">Nucleus</keyword>
<dbReference type="Proteomes" id="UP001497392">
    <property type="component" value="Unassembled WGS sequence"/>
</dbReference>
<sequence length="214" mass="23524">MAADREEQLLLRVQDADLAERLHAVLSERPGAPKDPTVELRFDEDGEGRKGTFSFDETSFRASLKDLPTIVECYKTYDDVNLVKTGDIGQVILVGGKQNASIKARNGLTPPMRDAARRMFDQNTAVDQKLMQKLEDDLLAIAQGKAPAGMEFVDVEEQYVVDEAGYGSWQPVTDSTPVAPAQPPPRKKPKKAKSSQEAPAPEPEEGPEADMEEI</sequence>
<organism evidence="8 9">
    <name type="scientific">Coccomyxa viridis</name>
    <dbReference type="NCBI Taxonomy" id="1274662"/>
    <lineage>
        <taxon>Eukaryota</taxon>
        <taxon>Viridiplantae</taxon>
        <taxon>Chlorophyta</taxon>
        <taxon>core chlorophytes</taxon>
        <taxon>Trebouxiophyceae</taxon>
        <taxon>Trebouxiophyceae incertae sedis</taxon>
        <taxon>Coccomyxaceae</taxon>
        <taxon>Coccomyxa</taxon>
    </lineage>
</organism>
<evidence type="ECO:0000256" key="4">
    <source>
        <dbReference type="ARBA" id="ARBA00023163"/>
    </source>
</evidence>
<proteinExistence type="inferred from homology"/>
<evidence type="ECO:0000256" key="2">
    <source>
        <dbReference type="ARBA" id="ARBA00009368"/>
    </source>
</evidence>
<dbReference type="EMBL" id="CAXHTA020000017">
    <property type="protein sequence ID" value="CAL5227697.1"/>
    <property type="molecule type" value="Genomic_DNA"/>
</dbReference>
<dbReference type="PANTHER" id="PTHR12228:SF0">
    <property type="entry name" value="TATA-BOX BINDING PROTEIN ASSOCIATED FACTOR 7"/>
    <property type="match status" value="1"/>
</dbReference>
<evidence type="ECO:0000313" key="8">
    <source>
        <dbReference type="EMBL" id="CAL5227697.1"/>
    </source>
</evidence>
<evidence type="ECO:0000256" key="3">
    <source>
        <dbReference type="ARBA" id="ARBA00023015"/>
    </source>
</evidence>
<protein>
    <submittedName>
        <fullName evidence="8">G10705 protein</fullName>
    </submittedName>
</protein>
<dbReference type="PANTHER" id="PTHR12228">
    <property type="entry name" value="TRANSCRIPTION INITIATION FACTOR TFIID 55 KD SUBUNIT-RELATED"/>
    <property type="match status" value="1"/>
</dbReference>
<keyword evidence="3" id="KW-0805">Transcription regulation</keyword>
<evidence type="ECO:0000259" key="7">
    <source>
        <dbReference type="SMART" id="SM01370"/>
    </source>
</evidence>
<dbReference type="Pfam" id="PF04658">
    <property type="entry name" value="TAFII55_N"/>
    <property type="match status" value="1"/>
</dbReference>
<name>A0ABP1G6G0_9CHLO</name>
<evidence type="ECO:0000256" key="6">
    <source>
        <dbReference type="SAM" id="MobiDB-lite"/>
    </source>
</evidence>
<dbReference type="InterPro" id="IPR006751">
    <property type="entry name" value="TAFII55_prot_cons_reg"/>
</dbReference>
<feature type="domain" description="TAFII55 protein conserved region" evidence="7">
    <location>
        <begin position="5"/>
        <end position="142"/>
    </location>
</feature>
<comment type="subcellular location">
    <subcellularLocation>
        <location evidence="1">Nucleus</location>
    </subcellularLocation>
</comment>
<gene>
    <name evidence="8" type="primary">g10705</name>
    <name evidence="8" type="ORF">VP750_LOCUS9603</name>
</gene>
<dbReference type="SMART" id="SM01370">
    <property type="entry name" value="TAFII55_N"/>
    <property type="match status" value="1"/>
</dbReference>